<reference evidence="3" key="1">
    <citation type="journal article" date="2019" name="Int. J. Syst. Evol. Microbiol.">
        <title>The Global Catalogue of Microorganisms (GCM) 10K type strain sequencing project: providing services to taxonomists for standard genome sequencing and annotation.</title>
        <authorList>
            <consortium name="The Broad Institute Genomics Platform"/>
            <consortium name="The Broad Institute Genome Sequencing Center for Infectious Disease"/>
            <person name="Wu L."/>
            <person name="Ma J."/>
        </authorList>
    </citation>
    <scope>NUCLEOTIDE SEQUENCE [LARGE SCALE GENOMIC DNA]</scope>
    <source>
        <strain evidence="3">NBRC 106310</strain>
    </source>
</reference>
<feature type="region of interest" description="Disordered" evidence="1">
    <location>
        <begin position="1"/>
        <end position="33"/>
    </location>
</feature>
<dbReference type="EMBL" id="AP027728">
    <property type="protein sequence ID" value="BDZ37639.1"/>
    <property type="molecule type" value="Genomic_DNA"/>
</dbReference>
<sequence length="117" mass="12896">MHCDLQCARTEPVIGGQSPGKNEEEEHTCGQEHEHADDLDHVMFAAARSAGDTGIRKSICVRGCWVLAMPGGDRRRGASRRGFSVHYRRRCRCGLVAPTMPEGVHEYGAQEESAECE</sequence>
<evidence type="ECO:0000256" key="1">
    <source>
        <dbReference type="SAM" id="MobiDB-lite"/>
    </source>
</evidence>
<name>A0ABN6WYR0_9MICO</name>
<gene>
    <name evidence="2" type="ORF">GCM10025863_02530</name>
</gene>
<evidence type="ECO:0000313" key="3">
    <source>
        <dbReference type="Proteomes" id="UP001321543"/>
    </source>
</evidence>
<evidence type="ECO:0000313" key="2">
    <source>
        <dbReference type="EMBL" id="BDZ37639.1"/>
    </source>
</evidence>
<dbReference type="Proteomes" id="UP001321543">
    <property type="component" value="Chromosome"/>
</dbReference>
<protein>
    <submittedName>
        <fullName evidence="2">Uncharacterized protein</fullName>
    </submittedName>
</protein>
<accession>A0ABN6WYR0</accession>
<feature type="compositionally biased region" description="Basic and acidic residues" evidence="1">
    <location>
        <begin position="21"/>
        <end position="33"/>
    </location>
</feature>
<keyword evidence="3" id="KW-1185">Reference proteome</keyword>
<proteinExistence type="predicted"/>
<organism evidence="2 3">
    <name type="scientific">Microbacterium suwonense</name>
    <dbReference type="NCBI Taxonomy" id="683047"/>
    <lineage>
        <taxon>Bacteria</taxon>
        <taxon>Bacillati</taxon>
        <taxon>Actinomycetota</taxon>
        <taxon>Actinomycetes</taxon>
        <taxon>Micrococcales</taxon>
        <taxon>Microbacteriaceae</taxon>
        <taxon>Microbacterium</taxon>
    </lineage>
</organism>